<evidence type="ECO:0000256" key="4">
    <source>
        <dbReference type="PROSITE-ProRule" id="PRU00335"/>
    </source>
</evidence>
<keyword evidence="3" id="KW-0804">Transcription</keyword>
<evidence type="ECO:0000313" key="6">
    <source>
        <dbReference type="EMBL" id="PEN15643.1"/>
    </source>
</evidence>
<dbReference type="Gene3D" id="1.10.357.10">
    <property type="entry name" value="Tetracycline Repressor, domain 2"/>
    <property type="match status" value="1"/>
</dbReference>
<proteinExistence type="predicted"/>
<evidence type="ECO:0000256" key="1">
    <source>
        <dbReference type="ARBA" id="ARBA00023015"/>
    </source>
</evidence>
<dbReference type="PROSITE" id="PS50977">
    <property type="entry name" value="HTH_TETR_2"/>
    <property type="match status" value="1"/>
</dbReference>
<evidence type="ECO:0000259" key="5">
    <source>
        <dbReference type="PROSITE" id="PS50977"/>
    </source>
</evidence>
<dbReference type="SUPFAM" id="SSF46689">
    <property type="entry name" value="Homeodomain-like"/>
    <property type="match status" value="1"/>
</dbReference>
<gene>
    <name evidence="6" type="ORF">CRM92_08500</name>
</gene>
<protein>
    <submittedName>
        <fullName evidence="6">TetR family transcriptional regulator</fullName>
    </submittedName>
</protein>
<dbReference type="InterPro" id="IPR009057">
    <property type="entry name" value="Homeodomain-like_sf"/>
</dbReference>
<keyword evidence="2 4" id="KW-0238">DNA-binding</keyword>
<dbReference type="InterPro" id="IPR001647">
    <property type="entry name" value="HTH_TetR"/>
</dbReference>
<comment type="caution">
    <text evidence="6">The sequence shown here is derived from an EMBL/GenBank/DDBJ whole genome shotgun (WGS) entry which is preliminary data.</text>
</comment>
<dbReference type="Pfam" id="PF00440">
    <property type="entry name" value="TetR_N"/>
    <property type="match status" value="1"/>
</dbReference>
<accession>A0A2A8D4B7</accession>
<dbReference type="PANTHER" id="PTHR47506">
    <property type="entry name" value="TRANSCRIPTIONAL REGULATORY PROTEIN"/>
    <property type="match status" value="1"/>
</dbReference>
<feature type="domain" description="HTH tetR-type" evidence="5">
    <location>
        <begin position="2"/>
        <end position="62"/>
    </location>
</feature>
<keyword evidence="7" id="KW-1185">Reference proteome</keyword>
<feature type="DNA-binding region" description="H-T-H motif" evidence="4">
    <location>
        <begin position="25"/>
        <end position="44"/>
    </location>
</feature>
<evidence type="ECO:0000256" key="3">
    <source>
        <dbReference type="ARBA" id="ARBA00023163"/>
    </source>
</evidence>
<dbReference type="InterPro" id="IPR036271">
    <property type="entry name" value="Tet_transcr_reg_TetR-rel_C_sf"/>
</dbReference>
<dbReference type="PANTHER" id="PTHR47506:SF1">
    <property type="entry name" value="HTH-TYPE TRANSCRIPTIONAL REGULATOR YJDC"/>
    <property type="match status" value="1"/>
</dbReference>
<dbReference type="Proteomes" id="UP000219947">
    <property type="component" value="Unassembled WGS sequence"/>
</dbReference>
<evidence type="ECO:0000256" key="2">
    <source>
        <dbReference type="ARBA" id="ARBA00023125"/>
    </source>
</evidence>
<reference evidence="6" key="1">
    <citation type="submission" date="2017-10" db="EMBL/GenBank/DDBJ databases">
        <title>Kefir isolates.</title>
        <authorList>
            <person name="Kim Y."/>
            <person name="Blasche S."/>
        </authorList>
    </citation>
    <scope>NUCLEOTIDE SEQUENCE [LARGE SCALE GENOMIC DNA]</scope>
    <source>
        <strain evidence="6">OG2-2</strain>
    </source>
</reference>
<dbReference type="RefSeq" id="WP_098042936.1">
    <property type="nucleotide sequence ID" value="NZ_PDEV01000004.1"/>
</dbReference>
<organism evidence="6 7">
    <name type="scientific">Rothia dentocariosa</name>
    <dbReference type="NCBI Taxonomy" id="2047"/>
    <lineage>
        <taxon>Bacteria</taxon>
        <taxon>Bacillati</taxon>
        <taxon>Actinomycetota</taxon>
        <taxon>Actinomycetes</taxon>
        <taxon>Micrococcales</taxon>
        <taxon>Micrococcaceae</taxon>
        <taxon>Rothia</taxon>
    </lineage>
</organism>
<dbReference type="EMBL" id="PDEV01000004">
    <property type="protein sequence ID" value="PEN15643.1"/>
    <property type="molecule type" value="Genomic_DNA"/>
</dbReference>
<dbReference type="GO" id="GO:0003677">
    <property type="term" value="F:DNA binding"/>
    <property type="evidence" value="ECO:0007669"/>
    <property type="project" value="UniProtKB-UniRule"/>
</dbReference>
<sequence>MMGTKDDIVRIATDYIQRNGVSGFSYADIARKMNIKKPSIHYYFPVKSDLVRAAFEKYSTDFFETLRQGVEAAHSLREELEVYMRPYRANLEQGYKLCLCSMLALESLGQSASAHDAEEDKKTAKRGTHINATFVPLRAQAENREPAEINTADFQAKNIRWLAERFEHAGYDPEHAQTEAESLFCTVQGAQLIARSAQSLDLFDSVTKRHLDNLTGA</sequence>
<keyword evidence="1" id="KW-0805">Transcription regulation</keyword>
<evidence type="ECO:0000313" key="7">
    <source>
        <dbReference type="Proteomes" id="UP000219947"/>
    </source>
</evidence>
<dbReference type="AlphaFoldDB" id="A0A2A8D4B7"/>
<name>A0A2A8D4B7_9MICC</name>
<dbReference type="SUPFAM" id="SSF48498">
    <property type="entry name" value="Tetracyclin repressor-like, C-terminal domain"/>
    <property type="match status" value="1"/>
</dbReference>